<dbReference type="AlphaFoldDB" id="A0A318RDP1"/>
<dbReference type="OrthoDB" id="128993at2"/>
<sequence length="69" mass="7759">MSGSRPVGRPPLCPPDTARLVSRLIADGHSNREISDYLNTHGIPTPEQRGAWKPINVWHLRARKHLQTV</sequence>
<dbReference type="InterPro" id="IPR011109">
    <property type="entry name" value="DNA_bind_recombinase_dom"/>
</dbReference>
<reference evidence="2 3" key="1">
    <citation type="submission" date="2018-06" db="EMBL/GenBank/DDBJ databases">
        <title>Genomic Encyclopedia of Type Strains, Phase IV (KMG-IV): sequencing the most valuable type-strain genomes for metagenomic binning, comparative biology and taxonomic classification.</title>
        <authorList>
            <person name="Goeker M."/>
        </authorList>
    </citation>
    <scope>NUCLEOTIDE SEQUENCE [LARGE SCALE GENOMIC DNA]</scope>
    <source>
        <strain evidence="2 3">DSM 45521</strain>
    </source>
</reference>
<protein>
    <submittedName>
        <fullName evidence="2">Recombinase</fullName>
    </submittedName>
</protein>
<feature type="domain" description="Recombinase" evidence="1">
    <location>
        <begin position="18"/>
        <end position="61"/>
    </location>
</feature>
<dbReference type="RefSeq" id="WP_158540059.1">
    <property type="nucleotide sequence ID" value="NZ_QJSP01000026.1"/>
</dbReference>
<evidence type="ECO:0000313" key="3">
    <source>
        <dbReference type="Proteomes" id="UP000247591"/>
    </source>
</evidence>
<dbReference type="GO" id="GO:0000150">
    <property type="term" value="F:DNA strand exchange activity"/>
    <property type="evidence" value="ECO:0007669"/>
    <property type="project" value="InterPro"/>
</dbReference>
<dbReference type="GO" id="GO:0003677">
    <property type="term" value="F:DNA binding"/>
    <property type="evidence" value="ECO:0007669"/>
    <property type="project" value="InterPro"/>
</dbReference>
<organism evidence="2 3">
    <name type="scientific">Williamsia limnetica</name>
    <dbReference type="NCBI Taxonomy" id="882452"/>
    <lineage>
        <taxon>Bacteria</taxon>
        <taxon>Bacillati</taxon>
        <taxon>Actinomycetota</taxon>
        <taxon>Actinomycetes</taxon>
        <taxon>Mycobacteriales</taxon>
        <taxon>Nocardiaceae</taxon>
        <taxon>Williamsia</taxon>
    </lineage>
</organism>
<comment type="caution">
    <text evidence="2">The sequence shown here is derived from an EMBL/GenBank/DDBJ whole genome shotgun (WGS) entry which is preliminary data.</text>
</comment>
<dbReference type="EMBL" id="QJSP01000026">
    <property type="protein sequence ID" value="PYE12016.1"/>
    <property type="molecule type" value="Genomic_DNA"/>
</dbReference>
<dbReference type="Proteomes" id="UP000247591">
    <property type="component" value="Unassembled WGS sequence"/>
</dbReference>
<evidence type="ECO:0000259" key="1">
    <source>
        <dbReference type="Pfam" id="PF07508"/>
    </source>
</evidence>
<evidence type="ECO:0000313" key="2">
    <source>
        <dbReference type="EMBL" id="PYE12016.1"/>
    </source>
</evidence>
<gene>
    <name evidence="2" type="ORF">DFR67_12624</name>
</gene>
<proteinExistence type="predicted"/>
<dbReference type="Pfam" id="PF07508">
    <property type="entry name" value="Recombinase"/>
    <property type="match status" value="1"/>
</dbReference>
<name>A0A318RDP1_WILLI</name>
<keyword evidence="3" id="KW-1185">Reference proteome</keyword>
<accession>A0A318RDP1</accession>